<dbReference type="AlphaFoldDB" id="A0A231VC41"/>
<comment type="cofactor">
    <cofactor evidence="5">
        <name>Fe(2+)</name>
        <dbReference type="ChEBI" id="CHEBI:29033"/>
    </cofactor>
</comment>
<dbReference type="PANTHER" id="PTHR11749">
    <property type="entry name" value="RIBULOSE-5-PHOSPHATE-3-EPIMERASE"/>
    <property type="match status" value="1"/>
</dbReference>
<dbReference type="CDD" id="cd00429">
    <property type="entry name" value="RPE"/>
    <property type="match status" value="1"/>
</dbReference>
<dbReference type="GO" id="GO:0046872">
    <property type="term" value="F:metal ion binding"/>
    <property type="evidence" value="ECO:0007669"/>
    <property type="project" value="UniProtKB-KW"/>
</dbReference>
<feature type="binding site" evidence="14">
    <location>
        <position position="65"/>
    </location>
    <ligand>
        <name>substrate</name>
    </ligand>
</feature>
<dbReference type="EMBL" id="NKHD01000055">
    <property type="protein sequence ID" value="OXT05732.1"/>
    <property type="molecule type" value="Genomic_DNA"/>
</dbReference>
<comment type="cofactor">
    <cofactor evidence="3">
        <name>Co(2+)</name>
        <dbReference type="ChEBI" id="CHEBI:48828"/>
    </cofactor>
</comment>
<comment type="caution">
    <text evidence="16">The sequence shown here is derived from an EMBL/GenBank/DDBJ whole genome shotgun (WGS) entry which is preliminary data.</text>
</comment>
<feature type="binding site" evidence="14">
    <location>
        <position position="7"/>
    </location>
    <ligand>
        <name>substrate</name>
    </ligand>
</feature>
<evidence type="ECO:0000256" key="4">
    <source>
        <dbReference type="ARBA" id="ARBA00001947"/>
    </source>
</evidence>
<feature type="binding site" evidence="13">
    <location>
        <position position="65"/>
    </location>
    <ligand>
        <name>a divalent metal cation</name>
        <dbReference type="ChEBI" id="CHEBI:60240"/>
    </ligand>
</feature>
<accession>A0A231VC41</accession>
<evidence type="ECO:0000256" key="8">
    <source>
        <dbReference type="ARBA" id="ARBA00022723"/>
    </source>
</evidence>
<evidence type="ECO:0000256" key="1">
    <source>
        <dbReference type="ARBA" id="ARBA00001782"/>
    </source>
</evidence>
<dbReference type="GO" id="GO:0005975">
    <property type="term" value="P:carbohydrate metabolic process"/>
    <property type="evidence" value="ECO:0007669"/>
    <property type="project" value="InterPro"/>
</dbReference>
<dbReference type="Gene3D" id="3.20.20.70">
    <property type="entry name" value="Aldolase class I"/>
    <property type="match status" value="1"/>
</dbReference>
<dbReference type="Proteomes" id="UP000215301">
    <property type="component" value="Unassembled WGS sequence"/>
</dbReference>
<evidence type="ECO:0000256" key="9">
    <source>
        <dbReference type="ARBA" id="ARBA00023235"/>
    </source>
</evidence>
<dbReference type="NCBIfam" id="NF004076">
    <property type="entry name" value="PRK05581.1-4"/>
    <property type="match status" value="1"/>
</dbReference>
<evidence type="ECO:0000256" key="7">
    <source>
        <dbReference type="ARBA" id="ARBA00013188"/>
    </source>
</evidence>
<keyword evidence="13" id="KW-0464">Manganese</keyword>
<comment type="cofactor">
    <cofactor evidence="4">
        <name>Zn(2+)</name>
        <dbReference type="ChEBI" id="CHEBI:29105"/>
    </cofactor>
</comment>
<feature type="active site" description="Proton donor" evidence="12">
    <location>
        <position position="174"/>
    </location>
</feature>
<keyword evidence="13" id="KW-0170">Cobalt</keyword>
<dbReference type="GO" id="GO:0006098">
    <property type="term" value="P:pentose-phosphate shunt"/>
    <property type="evidence" value="ECO:0007669"/>
    <property type="project" value="UniProtKB-UniRule"/>
</dbReference>
<keyword evidence="8 13" id="KW-0479">Metal-binding</keyword>
<comment type="similarity">
    <text evidence="6 11">Belongs to the ribulose-phosphate 3-epimerase family.</text>
</comment>
<keyword evidence="9 11" id="KW-0413">Isomerase</keyword>
<dbReference type="InterPro" id="IPR000056">
    <property type="entry name" value="Ribul_P_3_epim-like"/>
</dbReference>
<dbReference type="Pfam" id="PF00834">
    <property type="entry name" value="Ribul_P_3_epim"/>
    <property type="match status" value="1"/>
</dbReference>
<proteinExistence type="inferred from homology"/>
<evidence type="ECO:0000256" key="5">
    <source>
        <dbReference type="ARBA" id="ARBA00001954"/>
    </source>
</evidence>
<evidence type="ECO:0000256" key="13">
    <source>
        <dbReference type="PIRSR" id="PIRSR001461-2"/>
    </source>
</evidence>
<evidence type="ECO:0000256" key="14">
    <source>
        <dbReference type="PIRSR" id="PIRSR001461-3"/>
    </source>
</evidence>
<evidence type="ECO:0000256" key="10">
    <source>
        <dbReference type="NCBIfam" id="TIGR01163"/>
    </source>
</evidence>
<organism evidence="16 17">
    <name type="scientific">Thermoanaerobacterium thermosaccharolyticum</name>
    <name type="common">Clostridium thermosaccharolyticum</name>
    <dbReference type="NCBI Taxonomy" id="1517"/>
    <lineage>
        <taxon>Bacteria</taxon>
        <taxon>Bacillati</taxon>
        <taxon>Bacillota</taxon>
        <taxon>Clostridia</taxon>
        <taxon>Thermoanaerobacterales</taxon>
        <taxon>Thermoanaerobacteraceae</taxon>
        <taxon>Thermoanaerobacterium</taxon>
    </lineage>
</organism>
<evidence type="ECO:0000259" key="15">
    <source>
        <dbReference type="PROSITE" id="PS50238"/>
    </source>
</evidence>
<dbReference type="PIRSF" id="PIRSF001461">
    <property type="entry name" value="RPE"/>
    <property type="match status" value="1"/>
</dbReference>
<dbReference type="GO" id="GO:0007165">
    <property type="term" value="P:signal transduction"/>
    <property type="evidence" value="ECO:0007669"/>
    <property type="project" value="InterPro"/>
</dbReference>
<evidence type="ECO:0000256" key="2">
    <source>
        <dbReference type="ARBA" id="ARBA00001936"/>
    </source>
</evidence>
<dbReference type="PROSITE" id="PS50238">
    <property type="entry name" value="RHOGAP"/>
    <property type="match status" value="1"/>
</dbReference>
<feature type="binding site" evidence="13">
    <location>
        <position position="174"/>
    </location>
    <ligand>
        <name>a divalent metal cation</name>
        <dbReference type="ChEBI" id="CHEBI:60240"/>
    </ligand>
</feature>
<sequence>MIKICPSLMCADFTKLKDEILELERAGADMFHLDIMDGNFVPNFALGIEDVKAVSKIASIPYDIHLMIEEPERYVEKFSKYGCKIMYVHLETCKHISRTLLKIKERNVKAGLALNPGTPISFAEEVLSDVEYILIMAVNPGFAGQSFIESTVDKVSRLKDLIDKKGYDIKIAVDGCINEVTVKKLYNVGAEYFIAGTAGLFNKNGSYSENINRLKNIL</sequence>
<keyword evidence="13" id="KW-0862">Zinc</keyword>
<comment type="cofactor">
    <cofactor evidence="2">
        <name>Mn(2+)</name>
        <dbReference type="ChEBI" id="CHEBI:29035"/>
    </cofactor>
</comment>
<feature type="binding site" evidence="14">
    <location>
        <begin position="196"/>
        <end position="197"/>
    </location>
    <ligand>
        <name>substrate</name>
    </ligand>
</feature>
<evidence type="ECO:0000256" key="6">
    <source>
        <dbReference type="ARBA" id="ARBA00009541"/>
    </source>
</evidence>
<feature type="domain" description="Rho-GAP" evidence="15">
    <location>
        <begin position="156"/>
        <end position="218"/>
    </location>
</feature>
<feature type="active site" description="Proton acceptor" evidence="12">
    <location>
        <position position="34"/>
    </location>
</feature>
<evidence type="ECO:0000313" key="17">
    <source>
        <dbReference type="Proteomes" id="UP000215301"/>
    </source>
</evidence>
<dbReference type="InterPro" id="IPR011060">
    <property type="entry name" value="RibuloseP-bd_barrel"/>
</dbReference>
<name>A0A231VC41_THETR</name>
<dbReference type="SUPFAM" id="SSF51366">
    <property type="entry name" value="Ribulose-phoshate binding barrel"/>
    <property type="match status" value="1"/>
</dbReference>
<dbReference type="GO" id="GO:0005737">
    <property type="term" value="C:cytoplasm"/>
    <property type="evidence" value="ECO:0007669"/>
    <property type="project" value="UniProtKB-ARBA"/>
</dbReference>
<evidence type="ECO:0000256" key="11">
    <source>
        <dbReference type="PIRNR" id="PIRNR001461"/>
    </source>
</evidence>
<dbReference type="RefSeq" id="WP_094046601.1">
    <property type="nucleotide sequence ID" value="NZ_NKHD01000055.1"/>
</dbReference>
<feature type="binding site" evidence="13">
    <location>
        <position position="34"/>
    </location>
    <ligand>
        <name>a divalent metal cation</name>
        <dbReference type="ChEBI" id="CHEBI:60240"/>
    </ligand>
</feature>
<evidence type="ECO:0000256" key="12">
    <source>
        <dbReference type="PIRSR" id="PIRSR001461-1"/>
    </source>
</evidence>
<dbReference type="FunFam" id="3.20.20.70:FF:000004">
    <property type="entry name" value="Ribulose-phosphate 3-epimerase"/>
    <property type="match status" value="1"/>
</dbReference>
<protein>
    <recommendedName>
        <fullName evidence="7 10">Ribulose-phosphate 3-epimerase</fullName>
        <ecNumber evidence="7 10">5.1.3.1</ecNumber>
    </recommendedName>
</protein>
<dbReference type="NCBIfam" id="TIGR01163">
    <property type="entry name" value="rpe"/>
    <property type="match status" value="1"/>
</dbReference>
<comment type="cofactor">
    <cofactor evidence="13">
        <name>a divalent metal cation</name>
        <dbReference type="ChEBI" id="CHEBI:60240"/>
    </cofactor>
    <text evidence="13">Binds 1 divalent metal cation per subunit.</text>
</comment>
<dbReference type="InterPro" id="IPR000198">
    <property type="entry name" value="RhoGAP_dom"/>
</dbReference>
<gene>
    <name evidence="16" type="primary">rpe</name>
    <name evidence="16" type="ORF">CE561_12635</name>
</gene>
<comment type="catalytic activity">
    <reaction evidence="1 11">
        <text>D-ribulose 5-phosphate = D-xylulose 5-phosphate</text>
        <dbReference type="Rhea" id="RHEA:13677"/>
        <dbReference type="ChEBI" id="CHEBI:57737"/>
        <dbReference type="ChEBI" id="CHEBI:58121"/>
        <dbReference type="EC" id="5.1.3.1"/>
    </reaction>
</comment>
<dbReference type="InterPro" id="IPR013785">
    <property type="entry name" value="Aldolase_TIM"/>
</dbReference>
<feature type="binding site" evidence="14">
    <location>
        <begin position="141"/>
        <end position="144"/>
    </location>
    <ligand>
        <name>substrate</name>
    </ligand>
</feature>
<dbReference type="EC" id="5.1.3.1" evidence="7 10"/>
<dbReference type="GO" id="GO:0004750">
    <property type="term" value="F:D-ribulose-phosphate 3-epimerase activity"/>
    <property type="evidence" value="ECO:0007669"/>
    <property type="project" value="UniProtKB-UniRule"/>
</dbReference>
<dbReference type="InterPro" id="IPR026019">
    <property type="entry name" value="Ribul_P_3_epim"/>
</dbReference>
<feature type="binding site" evidence="13">
    <location>
        <position position="32"/>
    </location>
    <ligand>
        <name>a divalent metal cation</name>
        <dbReference type="ChEBI" id="CHEBI:60240"/>
    </ligand>
</feature>
<evidence type="ECO:0000256" key="3">
    <source>
        <dbReference type="ARBA" id="ARBA00001941"/>
    </source>
</evidence>
<reference evidence="16 17" key="1">
    <citation type="submission" date="2017-06" db="EMBL/GenBank/DDBJ databases">
        <title>Isolation and characterization of a thermophilic and butanogenic Thermoanaerobacterium thermosaccharolyticum M5 capable of efficient degradation of hemicellulose.</title>
        <authorList>
            <person name="Xin F."/>
            <person name="Jiang Y."/>
        </authorList>
    </citation>
    <scope>NUCLEOTIDE SEQUENCE [LARGE SCALE GENOMIC DNA]</scope>
    <source>
        <strain evidence="16 17">M5</strain>
    </source>
</reference>
<keyword evidence="11" id="KW-0119">Carbohydrate metabolism</keyword>
<dbReference type="PROSITE" id="PS01085">
    <property type="entry name" value="RIBUL_P_3_EPIMER_1"/>
    <property type="match status" value="1"/>
</dbReference>
<evidence type="ECO:0000313" key="16">
    <source>
        <dbReference type="EMBL" id="OXT05732.1"/>
    </source>
</evidence>